<feature type="chain" id="PRO_5019401814" description="Cyanophycinase" evidence="2">
    <location>
        <begin position="28"/>
        <end position="561"/>
    </location>
</feature>
<dbReference type="RefSeq" id="WP_126799183.1">
    <property type="nucleotide sequence ID" value="NZ_PIPO01000004.1"/>
</dbReference>
<feature type="region of interest" description="Disordered" evidence="1">
    <location>
        <begin position="353"/>
        <end position="372"/>
    </location>
</feature>
<dbReference type="Proteomes" id="UP000287823">
    <property type="component" value="Unassembled WGS sequence"/>
</dbReference>
<dbReference type="PIRSF" id="PIRSF032067">
    <property type="entry name" value="Cyanophycinase"/>
    <property type="match status" value="1"/>
</dbReference>
<reference evidence="3 4" key="1">
    <citation type="journal article" date="2011" name="Front. Microbiol.">
        <title>Genomic signatures of strain selection and enhancement in Bacillus atrophaeus var. globigii, a historical biowarfare simulant.</title>
        <authorList>
            <person name="Gibbons H.S."/>
            <person name="Broomall S.M."/>
            <person name="McNew L.A."/>
            <person name="Daligault H."/>
            <person name="Chapman C."/>
            <person name="Bruce D."/>
            <person name="Karavis M."/>
            <person name="Krepps M."/>
            <person name="McGregor P.A."/>
            <person name="Hong C."/>
            <person name="Park K.H."/>
            <person name="Akmal A."/>
            <person name="Feldman A."/>
            <person name="Lin J.S."/>
            <person name="Chang W.E."/>
            <person name="Higgs B.W."/>
            <person name="Demirev P."/>
            <person name="Lindquist J."/>
            <person name="Liem A."/>
            <person name="Fochler E."/>
            <person name="Read T.D."/>
            <person name="Tapia R."/>
            <person name="Johnson S."/>
            <person name="Bishop-Lilly K.A."/>
            <person name="Detter C."/>
            <person name="Han C."/>
            <person name="Sozhamannan S."/>
            <person name="Rosenzweig C.N."/>
            <person name="Skowronski E.W."/>
        </authorList>
    </citation>
    <scope>NUCLEOTIDE SEQUENCE [LARGE SCALE GENOMIC DNA]</scope>
    <source>
        <strain evidence="3 4">Y4G10-17</strain>
    </source>
</reference>
<name>A0A432WF43_9GAMM</name>
<feature type="signal peptide" evidence="2">
    <location>
        <begin position="1"/>
        <end position="27"/>
    </location>
</feature>
<keyword evidence="2" id="KW-0732">Signal</keyword>
<dbReference type="InterPro" id="IPR029062">
    <property type="entry name" value="Class_I_gatase-like"/>
</dbReference>
<keyword evidence="4" id="KW-1185">Reference proteome</keyword>
<protein>
    <recommendedName>
        <fullName evidence="5">Cyanophycinase</fullName>
    </recommendedName>
</protein>
<proteinExistence type="predicted"/>
<evidence type="ECO:0000313" key="4">
    <source>
        <dbReference type="Proteomes" id="UP000287823"/>
    </source>
</evidence>
<evidence type="ECO:0008006" key="5">
    <source>
        <dbReference type="Google" id="ProtNLM"/>
    </source>
</evidence>
<gene>
    <name evidence="3" type="ORF">CWE14_09650</name>
</gene>
<dbReference type="InterPro" id="IPR011811">
    <property type="entry name" value="Peptidase_S51_cyanophycinase"/>
</dbReference>
<dbReference type="PANTHER" id="PTHR36175">
    <property type="entry name" value="CYANOPHYCINASE"/>
    <property type="match status" value="1"/>
</dbReference>
<accession>A0A432WF43</accession>
<dbReference type="SUPFAM" id="SSF52317">
    <property type="entry name" value="Class I glutamine amidotransferase-like"/>
    <property type="match status" value="1"/>
</dbReference>
<sequence length="561" mass="61419">MTNSIKQWANNIACAASLLLVAGFANANDDASEETANYNLMLMGSAPQICSSMNQDACESVDWIEANEMRTARLFNLSDVRRRQTMRQSVWPEARDEMRAELTEALEMLADYFGYGVVNEKRLVERFRSRAHLEMLSRMSENEFHRVLDGLELPTLEGLVEHVNLDETKDASANLLRRYVQLTATNSDSDAGPVVYVVTAAQRDPLGSLQSYQRALSAAGATVKWLPIDASVLEAQQNDACDSLDSLRRDVLGTYDRARVHADLHQQQLAFCNNNDAWQDAIAEADGVFFADGNQTLLRQAFFNRNGNATDLLNALVDKFNSGQLTIAAAGNSASAMSSAIMVTNGSSRQAMKEGSLSRPAPSVGCDQDDSCPRGVSPNSLTYHAMGGLGFYPFGLIDTQVSERGRQARMLRLAADTATPLATGIDRATALLVDTRSGEFEVQGDNGVLFVEQATGNQQMVGGAFHFLRDQSSGALRQNQVEDVQLAQQEGSRPSSVTTRFLDDTGVYDNIARLCEGRQKMELLQDEFVFLMQVSEATETLRAEGRCQVTNGTLGVARQAE</sequence>
<evidence type="ECO:0000313" key="3">
    <source>
        <dbReference type="EMBL" id="RUO32403.1"/>
    </source>
</evidence>
<dbReference type="EMBL" id="PIPO01000004">
    <property type="protein sequence ID" value="RUO32403.1"/>
    <property type="molecule type" value="Genomic_DNA"/>
</dbReference>
<dbReference type="CDD" id="cd03145">
    <property type="entry name" value="GAT1_cyanophycinase"/>
    <property type="match status" value="1"/>
</dbReference>
<dbReference type="AlphaFoldDB" id="A0A432WF43"/>
<organism evidence="3 4">
    <name type="scientific">Aliidiomarina soli</name>
    <dbReference type="NCBI Taxonomy" id="1928574"/>
    <lineage>
        <taxon>Bacteria</taxon>
        <taxon>Pseudomonadati</taxon>
        <taxon>Pseudomonadota</taxon>
        <taxon>Gammaproteobacteria</taxon>
        <taxon>Alteromonadales</taxon>
        <taxon>Idiomarinaceae</taxon>
        <taxon>Aliidiomarina</taxon>
    </lineage>
</organism>
<dbReference type="GO" id="GO:0016787">
    <property type="term" value="F:hydrolase activity"/>
    <property type="evidence" value="ECO:0007669"/>
    <property type="project" value="InterPro"/>
</dbReference>
<evidence type="ECO:0000256" key="1">
    <source>
        <dbReference type="SAM" id="MobiDB-lite"/>
    </source>
</evidence>
<comment type="caution">
    <text evidence="3">The sequence shown here is derived from an EMBL/GenBank/DDBJ whole genome shotgun (WGS) entry which is preliminary data.</text>
</comment>
<evidence type="ECO:0000256" key="2">
    <source>
        <dbReference type="SAM" id="SignalP"/>
    </source>
</evidence>
<dbReference type="Gene3D" id="3.40.50.880">
    <property type="match status" value="1"/>
</dbReference>
<dbReference type="PANTHER" id="PTHR36175:SF1">
    <property type="entry name" value="CYANOPHYCINASE"/>
    <property type="match status" value="1"/>
</dbReference>